<name>A0ACD5BA49_9PSEU</name>
<gene>
    <name evidence="1" type="ORF">LCL61_11965</name>
</gene>
<proteinExistence type="predicted"/>
<organism evidence="1 2">
    <name type="scientific">Amycolatopsis coloradensis</name>
    <dbReference type="NCBI Taxonomy" id="76021"/>
    <lineage>
        <taxon>Bacteria</taxon>
        <taxon>Bacillati</taxon>
        <taxon>Actinomycetota</taxon>
        <taxon>Actinomycetes</taxon>
        <taxon>Pseudonocardiales</taxon>
        <taxon>Pseudonocardiaceae</taxon>
        <taxon>Amycolatopsis</taxon>
    </lineage>
</organism>
<dbReference type="Proteomes" id="UP001456344">
    <property type="component" value="Chromosome"/>
</dbReference>
<reference evidence="1" key="1">
    <citation type="submission" date="2023-10" db="EMBL/GenBank/DDBJ databases">
        <title>Whole genome sequencing of actinobacterial strain Amycolatopsis sp. (BCA-696) identifies the underlying plant growth-promoting genes.</title>
        <authorList>
            <person name="Gandham P."/>
            <person name="Vadla N."/>
            <person name="Saji A."/>
            <person name="Srinivas V."/>
            <person name="Ruperao P."/>
            <person name="Selvanayagam S."/>
            <person name="Saxena R.K."/>
            <person name="Rathore A."/>
            <person name="Gopalakrishnan S."/>
            <person name="Thakur V."/>
        </authorList>
    </citation>
    <scope>NUCLEOTIDE SEQUENCE</scope>
    <source>
        <strain evidence="1">BCA-696</strain>
    </source>
</reference>
<protein>
    <submittedName>
        <fullName evidence="1">Uncharacterized protein</fullName>
    </submittedName>
</protein>
<dbReference type="EMBL" id="CP150484">
    <property type="protein sequence ID" value="WYW16266.1"/>
    <property type="molecule type" value="Genomic_DNA"/>
</dbReference>
<accession>A0ACD5BA49</accession>
<evidence type="ECO:0000313" key="2">
    <source>
        <dbReference type="Proteomes" id="UP001456344"/>
    </source>
</evidence>
<keyword evidence="2" id="KW-1185">Reference proteome</keyword>
<sequence length="227" mass="25422">MVNDQHRLRTDDQVLRVQGNINSDTRSRAAAVCASCFLSDHVFGDYRRQLLNATLFATSAPPQCRNESSGSPDYGEPSPTWTSRSKGTIRNFDLVDDPDEHFIRDINERRAELRAQREQLELQLAEVELRILVAPNPALLGALPMMKIEVDPLPQELARVLFEALWLEVRYNCDTNTVTCRATLSGPTVAAASRAAHEAAVIWLVDARQRHVQCKQEKGNKITGCGR</sequence>
<evidence type="ECO:0000313" key="1">
    <source>
        <dbReference type="EMBL" id="WYW16266.1"/>
    </source>
</evidence>